<dbReference type="AlphaFoldDB" id="A0A0F8YQT7"/>
<proteinExistence type="predicted"/>
<comment type="caution">
    <text evidence="1">The sequence shown here is derived from an EMBL/GenBank/DDBJ whole genome shotgun (WGS) entry which is preliminary data.</text>
</comment>
<reference evidence="1" key="1">
    <citation type="journal article" date="2015" name="Nature">
        <title>Complex archaea that bridge the gap between prokaryotes and eukaryotes.</title>
        <authorList>
            <person name="Spang A."/>
            <person name="Saw J.H."/>
            <person name="Jorgensen S.L."/>
            <person name="Zaremba-Niedzwiedzka K."/>
            <person name="Martijn J."/>
            <person name="Lind A.E."/>
            <person name="van Eijk R."/>
            <person name="Schleper C."/>
            <person name="Guy L."/>
            <person name="Ettema T.J."/>
        </authorList>
    </citation>
    <scope>NUCLEOTIDE SEQUENCE</scope>
</reference>
<feature type="non-terminal residue" evidence="1">
    <location>
        <position position="1"/>
    </location>
</feature>
<organism evidence="1">
    <name type="scientific">marine sediment metagenome</name>
    <dbReference type="NCBI Taxonomy" id="412755"/>
    <lineage>
        <taxon>unclassified sequences</taxon>
        <taxon>metagenomes</taxon>
        <taxon>ecological metagenomes</taxon>
    </lineage>
</organism>
<sequence length="353" mass="41212">TLCGDYLSSSFAFGFSLFCHRSLHFLRQVDVFYLDHRDLDSPGIGSLVYFRYDLLIDRFTLGEYLPKADLAHYRPHGGLGKDTRNHLIIRKAGTLGMLSSQGGYYFDPLHYLMTDGDSAIYERLIHLFKNADNPKLHEWTVRKQEDRVTVSCVFGAKGDMENRYVFDLSKGGMLREYVYKGPLRLITQRYDFEKKSGVWVPKRYKHTNVRTGERLPELGEEITWMENRVNEPLEANEFTLKRLGVQVGDTVHDNRGSYEYDGDEDNLKAVLTQLKSQHTRAGYPRGYVNYSFLPDDLVGSYAMIDAYITWLLHIRLYPEMLRKYKKLSVREHKIIHIVLDIELRGMPFDRRRA</sequence>
<name>A0A0F8YQT7_9ZZZZ</name>
<gene>
    <name evidence="1" type="ORF">LCGC14_3064010</name>
</gene>
<evidence type="ECO:0000313" key="1">
    <source>
        <dbReference type="EMBL" id="KKK56489.1"/>
    </source>
</evidence>
<dbReference type="EMBL" id="LAZR01064970">
    <property type="protein sequence ID" value="KKK56489.1"/>
    <property type="molecule type" value="Genomic_DNA"/>
</dbReference>
<accession>A0A0F8YQT7</accession>
<protein>
    <submittedName>
        <fullName evidence="1">Uncharacterized protein</fullName>
    </submittedName>
</protein>
<feature type="non-terminal residue" evidence="1">
    <location>
        <position position="353"/>
    </location>
</feature>